<dbReference type="RefSeq" id="WP_310018739.1">
    <property type="nucleotide sequence ID" value="NZ_JAVDUM010000004.1"/>
</dbReference>
<name>A0ABU1SAQ9_9MICO</name>
<feature type="transmembrane region" description="Helical" evidence="2">
    <location>
        <begin position="279"/>
        <end position="301"/>
    </location>
</feature>
<feature type="transmembrane region" description="Helical" evidence="2">
    <location>
        <begin position="43"/>
        <end position="64"/>
    </location>
</feature>
<comment type="caution">
    <text evidence="4">The sequence shown here is derived from an EMBL/GenBank/DDBJ whole genome shotgun (WGS) entry which is preliminary data.</text>
</comment>
<accession>A0ABU1SAQ9</accession>
<feature type="transmembrane region" description="Helical" evidence="2">
    <location>
        <begin position="396"/>
        <end position="415"/>
    </location>
</feature>
<organism evidence="4 5">
    <name type="scientific">Microbacterium resistens</name>
    <dbReference type="NCBI Taxonomy" id="156977"/>
    <lineage>
        <taxon>Bacteria</taxon>
        <taxon>Bacillati</taxon>
        <taxon>Actinomycetota</taxon>
        <taxon>Actinomycetes</taxon>
        <taxon>Micrococcales</taxon>
        <taxon>Microbacteriaceae</taxon>
        <taxon>Microbacterium</taxon>
    </lineage>
</organism>
<dbReference type="EMBL" id="JAVDUM010000004">
    <property type="protein sequence ID" value="MDR6866695.1"/>
    <property type="molecule type" value="Genomic_DNA"/>
</dbReference>
<feature type="transmembrane region" description="Helical" evidence="2">
    <location>
        <begin position="166"/>
        <end position="185"/>
    </location>
</feature>
<feature type="compositionally biased region" description="Low complexity" evidence="1">
    <location>
        <begin position="1"/>
        <end position="26"/>
    </location>
</feature>
<evidence type="ECO:0000256" key="1">
    <source>
        <dbReference type="SAM" id="MobiDB-lite"/>
    </source>
</evidence>
<evidence type="ECO:0000256" key="2">
    <source>
        <dbReference type="SAM" id="Phobius"/>
    </source>
</evidence>
<feature type="transmembrane region" description="Helical" evidence="2">
    <location>
        <begin position="352"/>
        <end position="375"/>
    </location>
</feature>
<reference evidence="4 5" key="1">
    <citation type="submission" date="2023-07" db="EMBL/GenBank/DDBJ databases">
        <title>Sorghum-associated microbial communities from plants grown in Nebraska, USA.</title>
        <authorList>
            <person name="Schachtman D."/>
        </authorList>
    </citation>
    <scope>NUCLEOTIDE SEQUENCE [LARGE SCALE GENOMIC DNA]</scope>
    <source>
        <strain evidence="4 5">2980</strain>
    </source>
</reference>
<feature type="transmembrane region" description="Helical" evidence="2">
    <location>
        <begin position="127"/>
        <end position="146"/>
    </location>
</feature>
<protein>
    <submittedName>
        <fullName evidence="4">Peptidoglycan/LPS O-acetylase OafA/YrhL</fullName>
    </submittedName>
</protein>
<proteinExistence type="predicted"/>
<evidence type="ECO:0000313" key="4">
    <source>
        <dbReference type="EMBL" id="MDR6866695.1"/>
    </source>
</evidence>
<keyword evidence="5" id="KW-1185">Reference proteome</keyword>
<evidence type="ECO:0000259" key="3">
    <source>
        <dbReference type="Pfam" id="PF01757"/>
    </source>
</evidence>
<feature type="transmembrane region" description="Helical" evidence="2">
    <location>
        <begin position="322"/>
        <end position="346"/>
    </location>
</feature>
<keyword evidence="2" id="KW-1133">Transmembrane helix</keyword>
<dbReference type="Pfam" id="PF01757">
    <property type="entry name" value="Acyl_transf_3"/>
    <property type="match status" value="1"/>
</dbReference>
<gene>
    <name evidence="4" type="ORF">J2Y69_001288</name>
</gene>
<keyword evidence="2" id="KW-0472">Membrane</keyword>
<dbReference type="Proteomes" id="UP001259347">
    <property type="component" value="Unassembled WGS sequence"/>
</dbReference>
<evidence type="ECO:0000313" key="5">
    <source>
        <dbReference type="Proteomes" id="UP001259347"/>
    </source>
</evidence>
<dbReference type="InterPro" id="IPR002656">
    <property type="entry name" value="Acyl_transf_3_dom"/>
</dbReference>
<feature type="transmembrane region" description="Helical" evidence="2">
    <location>
        <begin position="247"/>
        <end position="267"/>
    </location>
</feature>
<feature type="transmembrane region" description="Helical" evidence="2">
    <location>
        <begin position="217"/>
        <end position="235"/>
    </location>
</feature>
<feature type="transmembrane region" description="Helical" evidence="2">
    <location>
        <begin position="84"/>
        <end position="106"/>
    </location>
</feature>
<feature type="region of interest" description="Disordered" evidence="1">
    <location>
        <begin position="1"/>
        <end position="34"/>
    </location>
</feature>
<feature type="domain" description="Acyltransferase 3" evidence="3">
    <location>
        <begin position="41"/>
        <end position="371"/>
    </location>
</feature>
<feature type="transmembrane region" description="Helical" evidence="2">
    <location>
        <begin position="192"/>
        <end position="211"/>
    </location>
</feature>
<sequence length="574" mass="60159">MSALAPAPSLPSLPSRAPSEARSPLPSQAPSVAGSRRDPVIDLLRAGSVLLVVVLHLLVASITLSDGRVEIGTPIQDQAWFGPITWIVQVMPLFFIVGGFASARLWERMRSRGATGRDFAAERIGRLLIPGLIMFAIVGALLGIAALAGTPATLIADGSYWIGRPLWFLGVYLLVTALVPIMHAAHRRSPRLTLALLVVAVIGVDLARVPLGDGVALWNYAFVWLAMQQLGFFVADGSAFRLRRRTAVLMIVGAVAGLMILTTAFGYPADLLLAGNNPASIALVVLGAGQFAALLLAHSALTRLASGARMSAVVDWVNVRSTVIYLWHMTALATVVAVMLLAAVPLPDTFSAAWWITRPVVLAVIGLTLLPFLALARTVERRIRLERSPITSTTRIAAAVVLGIGSVIVILQLGFVPLWSALLAVALGVAALRCAGYRLTGSDRALRTRLAGMTIGARTAGRTIRAHAMSMATRARIAGTTIKARVAGKTVGARAVTMSIKARIAGMTIGARSAGRIIKARIAGMAIRARIAGIATRVADVVVTVVDAGSAAVTARITALGAARLPGRGRSALS</sequence>
<keyword evidence="2" id="KW-0812">Transmembrane</keyword>